<dbReference type="PANTHER" id="PTHR24559">
    <property type="entry name" value="TRANSPOSON TY3-I GAG-POL POLYPROTEIN"/>
    <property type="match status" value="1"/>
</dbReference>
<dbReference type="PANTHER" id="PTHR24559:SF436">
    <property type="entry name" value="RNA-DIRECTED DNA POLYMERASE HOMOLOG"/>
    <property type="match status" value="1"/>
</dbReference>
<dbReference type="InterPro" id="IPR041577">
    <property type="entry name" value="RT_RNaseH_2"/>
</dbReference>
<evidence type="ECO:0000259" key="2">
    <source>
        <dbReference type="Pfam" id="PF17919"/>
    </source>
</evidence>
<dbReference type="InterPro" id="IPR043128">
    <property type="entry name" value="Rev_trsase/Diguanyl_cyclase"/>
</dbReference>
<proteinExistence type="predicted"/>
<dbReference type="InterPro" id="IPR043502">
    <property type="entry name" value="DNA/RNA_pol_sf"/>
</dbReference>
<dbReference type="Pfam" id="PF17919">
    <property type="entry name" value="RT_RNaseH_2"/>
    <property type="match status" value="1"/>
</dbReference>
<gene>
    <name evidence="4" type="ORF">E5676_scaffold306G002760</name>
    <name evidence="3" type="ORF">E6C27_scaffold67G004870</name>
</gene>
<sequence length="423" mass="48418">MENESREFYGPTYRRTSEMNDDKVEGMERPCRFCGVITGYATTVVQTDIRQPNGLKMISTMQLKKDLTRDEQMFMAIPLDSLENPGETFAQVFATSKDDYIDHEIELLSGVKPPTKNAYHMQSGYYQVRIVEADEPKTTCVTKYGAFEFLVMSFGLTNAPATFCTLKSQVFHEYLDKFVVVYLDDVVVYSLTLEEHRTTFKRDSPNECQAAFEGLKQAMMEGPVLGITDMTKPFEVEMDASDYVVFSYKMDTKSHMKVEANAAKKRRTTVQPATSLPSQTMCMLAHLQTSKIDGSVRDVLREFLHKDHATQNFMNLAKAGKIRQFWVDEDLLVTKGNRLNDPRVGDLRKKLLHECHDTLWDKVERAKLSGLLDTLPVPIRPWESISMDFITYLQKLFFKHVVKLWGVPTSIVSGKDGRFVAFF</sequence>
<evidence type="ECO:0000313" key="4">
    <source>
        <dbReference type="EMBL" id="TYK17970.1"/>
    </source>
</evidence>
<reference evidence="5 6" key="1">
    <citation type="submission" date="2019-08" db="EMBL/GenBank/DDBJ databases">
        <title>Draft genome sequences of two oriental melons (Cucumis melo L. var makuwa).</title>
        <authorList>
            <person name="Kwon S.-Y."/>
        </authorList>
    </citation>
    <scope>NUCLEOTIDE SEQUENCE [LARGE SCALE GENOMIC DNA]</scope>
    <source>
        <strain evidence="6">cv. Chang Bougi</strain>
        <strain evidence="5">cv. SW 3</strain>
        <tissue evidence="3">Leaf</tissue>
    </source>
</reference>
<dbReference type="Proteomes" id="UP000321947">
    <property type="component" value="Unassembled WGS sequence"/>
</dbReference>
<dbReference type="EMBL" id="SSTE01016227">
    <property type="protein sequence ID" value="KAA0042034.1"/>
    <property type="molecule type" value="Genomic_DNA"/>
</dbReference>
<dbReference type="InterPro" id="IPR053134">
    <property type="entry name" value="RNA-dir_DNA_polymerase"/>
</dbReference>
<feature type="domain" description="Reverse transcriptase" evidence="1">
    <location>
        <begin position="122"/>
        <end position="200"/>
    </location>
</feature>
<evidence type="ECO:0000313" key="6">
    <source>
        <dbReference type="Proteomes" id="UP000321947"/>
    </source>
</evidence>
<dbReference type="SUPFAM" id="SSF56672">
    <property type="entry name" value="DNA/RNA polymerases"/>
    <property type="match status" value="1"/>
</dbReference>
<dbReference type="Gene3D" id="3.30.70.270">
    <property type="match status" value="1"/>
</dbReference>
<evidence type="ECO:0000313" key="3">
    <source>
        <dbReference type="EMBL" id="KAA0042034.1"/>
    </source>
</evidence>
<feature type="domain" description="Reverse transcriptase/retrotransposon-derived protein RNase H-like" evidence="2">
    <location>
        <begin position="206"/>
        <end position="245"/>
    </location>
</feature>
<accession>A0A5A7TF22</accession>
<dbReference type="InterPro" id="IPR000477">
    <property type="entry name" value="RT_dom"/>
</dbReference>
<comment type="caution">
    <text evidence="3">The sequence shown here is derived from an EMBL/GenBank/DDBJ whole genome shotgun (WGS) entry which is preliminary data.</text>
</comment>
<dbReference type="Proteomes" id="UP000321393">
    <property type="component" value="Unassembled WGS sequence"/>
</dbReference>
<organism evidence="3 5">
    <name type="scientific">Cucumis melo var. makuwa</name>
    <name type="common">Oriental melon</name>
    <dbReference type="NCBI Taxonomy" id="1194695"/>
    <lineage>
        <taxon>Eukaryota</taxon>
        <taxon>Viridiplantae</taxon>
        <taxon>Streptophyta</taxon>
        <taxon>Embryophyta</taxon>
        <taxon>Tracheophyta</taxon>
        <taxon>Spermatophyta</taxon>
        <taxon>Magnoliopsida</taxon>
        <taxon>eudicotyledons</taxon>
        <taxon>Gunneridae</taxon>
        <taxon>Pentapetalae</taxon>
        <taxon>rosids</taxon>
        <taxon>fabids</taxon>
        <taxon>Cucurbitales</taxon>
        <taxon>Cucurbitaceae</taxon>
        <taxon>Benincaseae</taxon>
        <taxon>Cucumis</taxon>
    </lineage>
</organism>
<dbReference type="OrthoDB" id="1938712at2759"/>
<dbReference type="Pfam" id="PF00078">
    <property type="entry name" value="RVT_1"/>
    <property type="match status" value="1"/>
</dbReference>
<dbReference type="AlphaFoldDB" id="A0A5A7TF22"/>
<evidence type="ECO:0000259" key="1">
    <source>
        <dbReference type="Pfam" id="PF00078"/>
    </source>
</evidence>
<protein>
    <submittedName>
        <fullName evidence="3">Polyprotein</fullName>
    </submittedName>
</protein>
<dbReference type="Gene3D" id="3.10.10.10">
    <property type="entry name" value="HIV Type 1 Reverse Transcriptase, subunit A, domain 1"/>
    <property type="match status" value="1"/>
</dbReference>
<dbReference type="EMBL" id="SSTD01007940">
    <property type="protein sequence ID" value="TYK17970.1"/>
    <property type="molecule type" value="Genomic_DNA"/>
</dbReference>
<evidence type="ECO:0000313" key="5">
    <source>
        <dbReference type="Proteomes" id="UP000321393"/>
    </source>
</evidence>
<name>A0A5A7TF22_CUCMM</name>